<dbReference type="Proteomes" id="UP001362999">
    <property type="component" value="Unassembled WGS sequence"/>
</dbReference>
<evidence type="ECO:0000256" key="1">
    <source>
        <dbReference type="SAM" id="MobiDB-lite"/>
    </source>
</evidence>
<evidence type="ECO:0000313" key="2">
    <source>
        <dbReference type="EMBL" id="KAK7033162.1"/>
    </source>
</evidence>
<accession>A0AAW0C110</accession>
<comment type="caution">
    <text evidence="2">The sequence shown here is derived from an EMBL/GenBank/DDBJ whole genome shotgun (WGS) entry which is preliminary data.</text>
</comment>
<proteinExistence type="predicted"/>
<keyword evidence="3" id="KW-1185">Reference proteome</keyword>
<sequence length="230" mass="24462">MDLGIVDAHSDPSHLFGGSVCPVGWNGADLFDDALYIDLAYHRRRRAPGSRGPDMAPITVAAARPRRPHRAVSSTGRETGFSKLVSNGRTLTYALSGAAFRGADPTVRSDTSGCMIASATSLVVNRQACGGSSTNRPAAASSSSCKVVRGPRFIPLKGSPRSGQKSTILASKPRSQPDKNVPWRPGWLGSRPDKIPQIVEVGSAEMGGRKSPSPPIVFNDANWDGNRQKW</sequence>
<name>A0AAW0C110_9AGAR</name>
<reference evidence="2 3" key="1">
    <citation type="journal article" date="2024" name="J Genomics">
        <title>Draft genome sequencing and assembly of Favolaschia claudopus CIRM-BRFM 2984 isolated from oak limbs.</title>
        <authorList>
            <person name="Navarro D."/>
            <person name="Drula E."/>
            <person name="Chaduli D."/>
            <person name="Cazenave R."/>
            <person name="Ahrendt S."/>
            <person name="Wang J."/>
            <person name="Lipzen A."/>
            <person name="Daum C."/>
            <person name="Barry K."/>
            <person name="Grigoriev I.V."/>
            <person name="Favel A."/>
            <person name="Rosso M.N."/>
            <person name="Martin F."/>
        </authorList>
    </citation>
    <scope>NUCLEOTIDE SEQUENCE [LARGE SCALE GENOMIC DNA]</scope>
    <source>
        <strain evidence="2 3">CIRM-BRFM 2984</strain>
    </source>
</reference>
<dbReference type="AlphaFoldDB" id="A0AAW0C110"/>
<evidence type="ECO:0000313" key="3">
    <source>
        <dbReference type="Proteomes" id="UP001362999"/>
    </source>
</evidence>
<gene>
    <name evidence="2" type="ORF">R3P38DRAFT_3352370</name>
</gene>
<protein>
    <submittedName>
        <fullName evidence="2">Uncharacterized protein</fullName>
    </submittedName>
</protein>
<organism evidence="2 3">
    <name type="scientific">Favolaschia claudopus</name>
    <dbReference type="NCBI Taxonomy" id="2862362"/>
    <lineage>
        <taxon>Eukaryota</taxon>
        <taxon>Fungi</taxon>
        <taxon>Dikarya</taxon>
        <taxon>Basidiomycota</taxon>
        <taxon>Agaricomycotina</taxon>
        <taxon>Agaricomycetes</taxon>
        <taxon>Agaricomycetidae</taxon>
        <taxon>Agaricales</taxon>
        <taxon>Marasmiineae</taxon>
        <taxon>Mycenaceae</taxon>
        <taxon>Favolaschia</taxon>
    </lineage>
</organism>
<dbReference type="EMBL" id="JAWWNJ010000023">
    <property type="protein sequence ID" value="KAK7033162.1"/>
    <property type="molecule type" value="Genomic_DNA"/>
</dbReference>
<feature type="region of interest" description="Disordered" evidence="1">
    <location>
        <begin position="151"/>
        <end position="230"/>
    </location>
</feature>